<evidence type="ECO:0000256" key="5">
    <source>
        <dbReference type="ARBA" id="ARBA00023288"/>
    </source>
</evidence>
<dbReference type="Pfam" id="PF14041">
    <property type="entry name" value="Lipoprotein_21"/>
    <property type="match status" value="1"/>
</dbReference>
<dbReference type="AlphaFoldDB" id="A0A1X0D0T0"/>
<proteinExistence type="predicted"/>
<evidence type="ECO:0000256" key="1">
    <source>
        <dbReference type="ARBA" id="ARBA00022475"/>
    </source>
</evidence>
<accession>A0A1X0D0T0</accession>
<evidence type="ECO:0000256" key="2">
    <source>
        <dbReference type="ARBA" id="ARBA00022729"/>
    </source>
</evidence>
<evidence type="ECO:0000256" key="4">
    <source>
        <dbReference type="ARBA" id="ARBA00023139"/>
    </source>
</evidence>
<evidence type="ECO:0000313" key="6">
    <source>
        <dbReference type="EMBL" id="ORA66034.1"/>
    </source>
</evidence>
<dbReference type="RefSeq" id="WP_083043003.1">
    <property type="nucleotide sequence ID" value="NZ_MVHP01000011.1"/>
</dbReference>
<organism evidence="6 7">
    <name type="scientific">Mycolicibacterium elephantis</name>
    <dbReference type="NCBI Taxonomy" id="81858"/>
    <lineage>
        <taxon>Bacteria</taxon>
        <taxon>Bacillati</taxon>
        <taxon>Actinomycetota</taxon>
        <taxon>Actinomycetes</taxon>
        <taxon>Mycobacteriales</taxon>
        <taxon>Mycobacteriaceae</taxon>
        <taxon>Mycolicibacterium</taxon>
    </lineage>
</organism>
<evidence type="ECO:0000313" key="7">
    <source>
        <dbReference type="Proteomes" id="UP000192772"/>
    </source>
</evidence>
<name>A0A1X0D0T0_9MYCO</name>
<dbReference type="OrthoDB" id="3254867at2"/>
<sequence>MTDSALPAQIHFAVGQFAPYAGFDWKWSDGPLDGNYDPTVTLSATLHTVEMATQSSPIQIALYHKGEYLAQGTPIAGAFIEVLGDRCTDDTVVIQIRIPGDDGFKSTKSIHVVNYHYRDGRIYWSGDWPSEYPEPGFPKVTDG</sequence>
<dbReference type="EMBL" id="MVHP01000011">
    <property type="protein sequence ID" value="ORA66034.1"/>
    <property type="molecule type" value="Genomic_DNA"/>
</dbReference>
<dbReference type="InterPro" id="IPR025971">
    <property type="entry name" value="LppP/LprE"/>
</dbReference>
<comment type="caution">
    <text evidence="6">The sequence shown here is derived from an EMBL/GenBank/DDBJ whole genome shotgun (WGS) entry which is preliminary data.</text>
</comment>
<keyword evidence="4" id="KW-0564">Palmitate</keyword>
<keyword evidence="3" id="KW-0472">Membrane</keyword>
<keyword evidence="5" id="KW-0449">Lipoprotein</keyword>
<gene>
    <name evidence="6" type="ORF">BST23_11955</name>
</gene>
<reference evidence="6 7" key="1">
    <citation type="submission" date="2017-02" db="EMBL/GenBank/DDBJ databases">
        <title>The new phylogeny of genus Mycobacterium.</title>
        <authorList>
            <person name="Tortoli E."/>
            <person name="Trovato A."/>
            <person name="Cirillo D.M."/>
        </authorList>
    </citation>
    <scope>NUCLEOTIDE SEQUENCE [LARGE SCALE GENOMIC DNA]</scope>
    <source>
        <strain evidence="6 7">FI-09383</strain>
    </source>
</reference>
<dbReference type="STRING" id="81858.BST23_11955"/>
<protein>
    <submittedName>
        <fullName evidence="6">Uncharacterized protein</fullName>
    </submittedName>
</protein>
<evidence type="ECO:0000256" key="3">
    <source>
        <dbReference type="ARBA" id="ARBA00023136"/>
    </source>
</evidence>
<keyword evidence="2" id="KW-0732">Signal</keyword>
<keyword evidence="1" id="KW-1003">Cell membrane</keyword>
<dbReference type="Proteomes" id="UP000192772">
    <property type="component" value="Unassembled WGS sequence"/>
</dbReference>